<reference evidence="1" key="1">
    <citation type="submission" date="2020-09" db="EMBL/GenBank/DDBJ databases">
        <title>Pseudomonas syringae pv. eriobotryae genome sequence causing loquat canker disease.</title>
        <authorList>
            <person name="Fukuda S."/>
            <person name="Tashiro H."/>
            <person name="Nagano Y."/>
        </authorList>
    </citation>
    <scope>NUCLEOTIDE SEQUENCE</scope>
    <source>
        <strain evidence="1">AM001</strain>
    </source>
</reference>
<dbReference type="AlphaFoldDB" id="A0A9P3AAF4"/>
<protein>
    <submittedName>
        <fullName evidence="1">Uncharacterized protein</fullName>
    </submittedName>
</protein>
<dbReference type="Proteomes" id="UP000630864">
    <property type="component" value="Unassembled WGS sequence"/>
</dbReference>
<dbReference type="EMBL" id="BMZW01000006">
    <property type="protein sequence ID" value="GFZ58959.1"/>
    <property type="molecule type" value="Genomic_DNA"/>
</dbReference>
<sequence length="55" mass="6152">MGAFWLIVNTNLNETLGSADTPIMLFPTLRVVMHFVTLCVTSQPWGAIQSGPRYR</sequence>
<proteinExistence type="predicted"/>
<evidence type="ECO:0000313" key="2">
    <source>
        <dbReference type="Proteomes" id="UP000630864"/>
    </source>
</evidence>
<accession>A0A9P3AAF4</accession>
<name>A0A9P3AAF4_PSEA0</name>
<organism evidence="1 2">
    <name type="scientific">Pseudomonas amygdali pv. eriobotryae</name>
    <dbReference type="NCBI Taxonomy" id="129137"/>
    <lineage>
        <taxon>Bacteria</taxon>
        <taxon>Pseudomonadati</taxon>
        <taxon>Pseudomonadota</taxon>
        <taxon>Gammaproteobacteria</taxon>
        <taxon>Pseudomonadales</taxon>
        <taxon>Pseudomonadaceae</taxon>
        <taxon>Pseudomonas</taxon>
        <taxon>Pseudomonas amygdali</taxon>
    </lineage>
</organism>
<gene>
    <name evidence="1" type="ORF">PSE10A_14700</name>
</gene>
<comment type="caution">
    <text evidence="1">The sequence shown here is derived from an EMBL/GenBank/DDBJ whole genome shotgun (WGS) entry which is preliminary data.</text>
</comment>
<evidence type="ECO:0000313" key="1">
    <source>
        <dbReference type="EMBL" id="GFZ58959.1"/>
    </source>
</evidence>